<proteinExistence type="predicted"/>
<reference evidence="3" key="1">
    <citation type="submission" date="2017-02" db="UniProtKB">
        <authorList>
            <consortium name="WormBaseParasite"/>
        </authorList>
    </citation>
    <scope>IDENTIFICATION</scope>
</reference>
<evidence type="ECO:0000313" key="1">
    <source>
        <dbReference type="EMBL" id="VDN83296.1"/>
    </source>
</evidence>
<dbReference type="AlphaFoldDB" id="A0A0N4T1T4"/>
<sequence>MSIATKRSYATATATATADATADAATADAAAIRHHLSSFVSIDNLGIPLNQYRSTLHHLPTSPSPSTTINPPIHPATLLLLHPSITGSIHHLLPIHLCTHMTFIIESSISVIIVLRDYYNDSSYGDNVDESLTGFVHCTSRRRRCRCRY</sequence>
<dbReference type="EMBL" id="UZAD01000247">
    <property type="protein sequence ID" value="VDN83296.1"/>
    <property type="molecule type" value="Genomic_DNA"/>
</dbReference>
<accession>A0A0N4T1T4</accession>
<evidence type="ECO:0000313" key="2">
    <source>
        <dbReference type="Proteomes" id="UP000278627"/>
    </source>
</evidence>
<reference evidence="1 2" key="2">
    <citation type="submission" date="2018-11" db="EMBL/GenBank/DDBJ databases">
        <authorList>
            <consortium name="Pathogen Informatics"/>
        </authorList>
    </citation>
    <scope>NUCLEOTIDE SEQUENCE [LARGE SCALE GENOMIC DNA]</scope>
</reference>
<name>A0A0N4T1T4_BRUPA</name>
<keyword evidence="2" id="KW-1185">Reference proteome</keyword>
<protein>
    <submittedName>
        <fullName evidence="1 3">Uncharacterized protein</fullName>
    </submittedName>
</protein>
<organism evidence="3">
    <name type="scientific">Brugia pahangi</name>
    <name type="common">Filarial nematode worm</name>
    <dbReference type="NCBI Taxonomy" id="6280"/>
    <lineage>
        <taxon>Eukaryota</taxon>
        <taxon>Metazoa</taxon>
        <taxon>Ecdysozoa</taxon>
        <taxon>Nematoda</taxon>
        <taxon>Chromadorea</taxon>
        <taxon>Rhabditida</taxon>
        <taxon>Spirurina</taxon>
        <taxon>Spiruromorpha</taxon>
        <taxon>Filarioidea</taxon>
        <taxon>Onchocercidae</taxon>
        <taxon>Brugia</taxon>
    </lineage>
</organism>
<gene>
    <name evidence="1" type="ORF">BPAG_LOCUS2110</name>
</gene>
<dbReference type="WBParaSite" id="BPAG_0000214001-mRNA-1">
    <property type="protein sequence ID" value="BPAG_0000214001-mRNA-1"/>
    <property type="gene ID" value="BPAG_0000214001"/>
</dbReference>
<dbReference type="Proteomes" id="UP000278627">
    <property type="component" value="Unassembled WGS sequence"/>
</dbReference>
<evidence type="ECO:0000313" key="3">
    <source>
        <dbReference type="WBParaSite" id="BPAG_0000214001-mRNA-1"/>
    </source>
</evidence>